<feature type="region of interest" description="Disordered" evidence="1">
    <location>
        <begin position="418"/>
        <end position="451"/>
    </location>
</feature>
<dbReference type="Proteomes" id="UP001186944">
    <property type="component" value="Unassembled WGS sequence"/>
</dbReference>
<feature type="compositionally biased region" description="Basic and acidic residues" evidence="1">
    <location>
        <begin position="986"/>
        <end position="1020"/>
    </location>
</feature>
<comment type="caution">
    <text evidence="2">The sequence shown here is derived from an EMBL/GenBank/DDBJ whole genome shotgun (WGS) entry which is preliminary data.</text>
</comment>
<feature type="region of interest" description="Disordered" evidence="1">
    <location>
        <begin position="1361"/>
        <end position="1380"/>
    </location>
</feature>
<reference evidence="2" key="1">
    <citation type="submission" date="2019-08" db="EMBL/GenBank/DDBJ databases">
        <title>The improved chromosome-level genome for the pearl oyster Pinctada fucata martensii using PacBio sequencing and Hi-C.</title>
        <authorList>
            <person name="Zheng Z."/>
        </authorList>
    </citation>
    <scope>NUCLEOTIDE SEQUENCE</scope>
    <source>
        <strain evidence="2">ZZ-2019</strain>
        <tissue evidence="2">Adductor muscle</tissue>
    </source>
</reference>
<feature type="compositionally biased region" description="Low complexity" evidence="1">
    <location>
        <begin position="51"/>
        <end position="76"/>
    </location>
</feature>
<keyword evidence="3" id="KW-1185">Reference proteome</keyword>
<feature type="region of interest" description="Disordered" evidence="1">
    <location>
        <begin position="1182"/>
        <end position="1222"/>
    </location>
</feature>
<sequence length="1560" mass="175351">MTTLSPLSRGYGSWTGTSYDPYHENIDEDHFPHIHAEPECHRHGVTVGHLSRSSTSMSMKSMVPPRSSRSGGSPVRYGDSGQVNLPKTFLTRKGALMLFTAPETEEEGLELKAQPRYVRGHRAKNLIDTSLKLGTIDRLALSILQYGDEEYEKENASISDEKNKMFLKFLRKSESTRGVDSRSQPGSDLRSYLRDLKYRSSFRVGMSGSPHIPRSRETMELQAILRGLQNDTWPLVYNADGELERSGTYSEFTRPASQQSARTRVSSRASNSTPRSILSSQKLRESLKSYGSYLGRPKSAPDPEVRHPMHATIRDHRPASPSASDDHTFSSGRQPKWGVPSMISGRSGSIIEEGAEDARYDELNLDAMTGIDGSTIAYTESTELDKHMYTLELQSGDRNFHLNDSYYSNGNYGDSASSVGIHGDGITPDGKNRDSNTENGGGGGAVHGKIDVGGHVDVEPVVNGDKSRHSNKELDLVVGNENVEKLDSNVEDKNVGTSDHTAESYKGSIKSDTLNEQYSSVSRLDNLDIETSTTMSEELVDPLGINRIDIKTHVTGTIKEEEQGFGVQIAYKGQNPLEEITEGSDYTDVIDAALAAEGEGEWEKQAEAATLREAEEIDTLLKGEENGMQEQHMHEVETSLANEQLVDTGHTVTVAQQIHSRTSPIDSKPPHPSSPTHRPSSVSSQRRHSVMSARSRTTPTPPGSARRVKTPSPIGIVKAPEPPPTPEKKSRSPTSRKASEVGSRPSSQYSKRSPTPDSTVGKVTPMEVVITRKPSGGDVIIHSSRTETPRRVTSRSPITTDKLSRPETPKGRKSVTPPPPSPVQEKSEASIVDKISHSVTDDALSKPQDQSIKTDPSLARTTDKADTSQTSIKAPDNQNMVEDISSRVVEGGMPPDDGGSQVVAGGTEVVAGGVGEEEEVASVASSLLQEQDIVLPKEEIEENKTESPQSDEALQVKDEIAESVEKPVKVPSPASPPPPTPVSTSRAEEKVEQLKEPKTLVEEPVKVTETPTETKKDTKTELPTIPDYLKPKPQKPAKGRPQPGKAKKPAAKVGKRDPTKAMSVASVQPEGEKKIPGQSEQDQKIVEQQYTLYEHKKVPKEKEKAVMPDFVSEALNENTAESKEELEKQMQQIIDSYFTPVAVTLNETLAITEISDTGEGLTAEEMELAKKMLQEKVAAATEKIDDMQKPSEAKKKTAEKQVKGKEKVKGKKGAKVSNVPSEQDIIKMQKEIEKQKKEEELKMIEEKIKEKQENVEDHDRLARDKEIEIQLEIERLKQQEDELQQADDEVREHLAESRKKQREEMRERKKANLDRKKQLAKERFEAEKKRREEESKKALAELDRIHDEEIRKQKRLEEEIRREEEERLALEKEEEEEKERIRLEEEHERRMMDILVEEEERAMKRLEDEREEASRQRRILEEERQKILEEEEKKRIKILEEQKLLEDAIRKKEEEEEKKREEERMRYLELKKLEEEARLRMQKELEARREAALDRRKVNLERKDHMNKIKQSQGITRAWIFSYFVRWPIETYNIPFGGLPDPKNQRRAKPKNPPRPKTAS</sequence>
<evidence type="ECO:0000313" key="2">
    <source>
        <dbReference type="EMBL" id="KAK3096631.1"/>
    </source>
</evidence>
<feature type="compositionally biased region" description="Basic residues" evidence="1">
    <location>
        <begin position="1545"/>
        <end position="1554"/>
    </location>
</feature>
<dbReference type="InterPro" id="IPR031440">
    <property type="entry name" value="DUF4670"/>
</dbReference>
<feature type="region of interest" description="Disordered" evidence="1">
    <location>
        <begin position="1280"/>
        <end position="1344"/>
    </location>
</feature>
<dbReference type="PANTHER" id="PTHR21937:SF6">
    <property type="entry name" value="CCDC66 DOMAIN-CONTAINING PROTEIN"/>
    <property type="match status" value="1"/>
</dbReference>
<name>A0AA89C2A9_PINIB</name>
<feature type="region of interest" description="Disordered" evidence="1">
    <location>
        <begin position="48"/>
        <end position="80"/>
    </location>
</feature>
<proteinExistence type="predicted"/>
<evidence type="ECO:0000313" key="3">
    <source>
        <dbReference type="Proteomes" id="UP001186944"/>
    </source>
</evidence>
<feature type="compositionally biased region" description="Polar residues" evidence="1">
    <location>
        <begin position="744"/>
        <end position="758"/>
    </location>
</feature>
<dbReference type="EMBL" id="VSWD01000007">
    <property type="protein sequence ID" value="KAK3096631.1"/>
    <property type="molecule type" value="Genomic_DNA"/>
</dbReference>
<feature type="compositionally biased region" description="Basic and acidic residues" evidence="1">
    <location>
        <begin position="1182"/>
        <end position="1207"/>
    </location>
</feature>
<feature type="compositionally biased region" description="Basic and acidic residues" evidence="1">
    <location>
        <begin position="834"/>
        <end position="844"/>
    </location>
</feature>
<feature type="region of interest" description="Disordered" evidence="1">
    <location>
        <begin position="660"/>
        <end position="881"/>
    </location>
</feature>
<feature type="compositionally biased region" description="Basic and acidic residues" evidence="1">
    <location>
        <begin position="954"/>
        <end position="968"/>
    </location>
</feature>
<evidence type="ECO:0000256" key="1">
    <source>
        <dbReference type="SAM" id="MobiDB-lite"/>
    </source>
</evidence>
<feature type="region of interest" description="Disordered" evidence="1">
    <location>
        <begin position="931"/>
        <end position="1083"/>
    </location>
</feature>
<feature type="compositionally biased region" description="Basic and acidic residues" evidence="1">
    <location>
        <begin position="935"/>
        <end position="945"/>
    </location>
</feature>
<accession>A0AA89C2A9</accession>
<feature type="compositionally biased region" description="Polar residues" evidence="1">
    <location>
        <begin position="867"/>
        <end position="880"/>
    </location>
</feature>
<protein>
    <submittedName>
        <fullName evidence="2">Uncharacterized protein</fullName>
    </submittedName>
</protein>
<feature type="compositionally biased region" description="Basic and acidic residues" evidence="1">
    <location>
        <begin position="1288"/>
        <end position="1344"/>
    </location>
</feature>
<feature type="compositionally biased region" description="Low complexity" evidence="1">
    <location>
        <begin position="674"/>
        <end position="684"/>
    </location>
</feature>
<feature type="compositionally biased region" description="Basic and acidic residues" evidence="1">
    <location>
        <begin position="1070"/>
        <end position="1083"/>
    </location>
</feature>
<feature type="region of interest" description="Disordered" evidence="1">
    <location>
        <begin position="1536"/>
        <end position="1560"/>
    </location>
</feature>
<feature type="compositionally biased region" description="Basic and acidic residues" evidence="1">
    <location>
        <begin position="1361"/>
        <end position="1371"/>
    </location>
</feature>
<feature type="compositionally biased region" description="Basic and acidic residues" evidence="1">
    <location>
        <begin position="313"/>
        <end position="328"/>
    </location>
</feature>
<feature type="region of interest" description="Disordered" evidence="1">
    <location>
        <begin position="248"/>
        <end position="281"/>
    </location>
</feature>
<dbReference type="PANTHER" id="PTHR21937">
    <property type="entry name" value="CCDC66 DOMAIN-CONTAINING PROTEIN"/>
    <property type="match status" value="1"/>
</dbReference>
<feature type="region of interest" description="Disordered" evidence="1">
    <location>
        <begin position="313"/>
        <end position="345"/>
    </location>
</feature>
<organism evidence="2 3">
    <name type="scientific">Pinctada imbricata</name>
    <name type="common">Atlantic pearl-oyster</name>
    <name type="synonym">Pinctada martensii</name>
    <dbReference type="NCBI Taxonomy" id="66713"/>
    <lineage>
        <taxon>Eukaryota</taxon>
        <taxon>Metazoa</taxon>
        <taxon>Spiralia</taxon>
        <taxon>Lophotrochozoa</taxon>
        <taxon>Mollusca</taxon>
        <taxon>Bivalvia</taxon>
        <taxon>Autobranchia</taxon>
        <taxon>Pteriomorphia</taxon>
        <taxon>Pterioida</taxon>
        <taxon>Pterioidea</taxon>
        <taxon>Pteriidae</taxon>
        <taxon>Pinctada</taxon>
    </lineage>
</organism>
<gene>
    <name evidence="2" type="ORF">FSP39_001897</name>
</gene>